<evidence type="ECO:0000256" key="5">
    <source>
        <dbReference type="ARBA" id="ARBA00023288"/>
    </source>
</evidence>
<evidence type="ECO:0000256" key="6">
    <source>
        <dbReference type="PIRNR" id="PIRNR002854"/>
    </source>
</evidence>
<feature type="signal peptide" evidence="8">
    <location>
        <begin position="1"/>
        <end position="20"/>
    </location>
</feature>
<evidence type="ECO:0000256" key="4">
    <source>
        <dbReference type="ARBA" id="ARBA00023139"/>
    </source>
</evidence>
<dbReference type="OrthoDB" id="9812878at2"/>
<comment type="subcellular location">
    <subcellularLocation>
        <location evidence="1">Membrane</location>
        <topology evidence="1">Lipid-anchor</topology>
    </subcellularLocation>
</comment>
<reference evidence="10 12" key="2">
    <citation type="submission" date="2019-03" db="EMBL/GenBank/DDBJ databases">
        <title>Genomic Encyclopedia of Type Strains, Phase IV (KMG-IV): sequencing the most valuable type-strain genomes for metagenomic binning, comparative biology and taxonomic classification.</title>
        <authorList>
            <person name="Goeker M."/>
        </authorList>
    </citation>
    <scope>NUCLEOTIDE SEQUENCE [LARGE SCALE GENOMIC DNA]</scope>
    <source>
        <strain evidence="10 12">DSM 20580</strain>
    </source>
</reference>
<evidence type="ECO:0000256" key="1">
    <source>
        <dbReference type="ARBA" id="ARBA00004635"/>
    </source>
</evidence>
<accession>A0A8B4Q7C9</accession>
<evidence type="ECO:0000256" key="2">
    <source>
        <dbReference type="ARBA" id="ARBA00022729"/>
    </source>
</evidence>
<dbReference type="GO" id="GO:0016020">
    <property type="term" value="C:membrane"/>
    <property type="evidence" value="ECO:0007669"/>
    <property type="project" value="UniProtKB-SubCell"/>
</dbReference>
<sequence length="272" mass="29251">MKKTAGIVLSLVLAASALTACGNKKDDAAAGSDNKLVIGVTGGPHEEIAKEAAKVAKEDGLDVTIKAFSDYVLPNTSLVEGDLDANSFQTLTFLANFNKEKGENLVSVGTTILTPMGLYSKKVKSYDDLKDGSTIAIPNDASNGDRALNVLASQKVITLKETGDKLVTPKDVDENKKNFKFVELEASQLPRQLDEVDAAMINTNFVLEAGMDTKSALLKEGTDSPHLNAVVVEESHKNDADVKKFVKAYHSETVKKFIEEKYDGAVIPVFDK</sequence>
<dbReference type="Pfam" id="PF03180">
    <property type="entry name" value="Lipoprotein_9"/>
    <property type="match status" value="1"/>
</dbReference>
<comment type="caution">
    <text evidence="9">The sequence shown here is derived from an EMBL/GenBank/DDBJ whole genome shotgun (WGS) entry which is preliminary data.</text>
</comment>
<evidence type="ECO:0000256" key="7">
    <source>
        <dbReference type="PIRSR" id="PIRSR002854-1"/>
    </source>
</evidence>
<dbReference type="Proteomes" id="UP000254330">
    <property type="component" value="Unassembled WGS sequence"/>
</dbReference>
<gene>
    <name evidence="9" type="primary">metQ_1</name>
    <name evidence="10" type="ORF">DFR61_1493</name>
    <name evidence="9" type="ORF">NCTC10597_00257</name>
</gene>
<evidence type="ECO:0000313" key="10">
    <source>
        <dbReference type="EMBL" id="TDR33699.1"/>
    </source>
</evidence>
<keyword evidence="12" id="KW-1185">Reference proteome</keyword>
<dbReference type="EMBL" id="SNZG01000049">
    <property type="protein sequence ID" value="TDR33699.1"/>
    <property type="molecule type" value="Genomic_DNA"/>
</dbReference>
<dbReference type="PANTHER" id="PTHR30429:SF1">
    <property type="entry name" value="D-METHIONINE-BINDING LIPOPROTEIN METQ-RELATED"/>
    <property type="match status" value="1"/>
</dbReference>
<dbReference type="EMBL" id="UGNP01000001">
    <property type="protein sequence ID" value="STX08593.1"/>
    <property type="molecule type" value="Genomic_DNA"/>
</dbReference>
<name>A0A8B4Q7C9_9BACL</name>
<keyword evidence="3" id="KW-0472">Membrane</keyword>
<feature type="chain" id="PRO_5038930844" description="Lipoprotein" evidence="8">
    <location>
        <begin position="21"/>
        <end position="272"/>
    </location>
</feature>
<dbReference type="AlphaFoldDB" id="A0A8B4Q7C9"/>
<evidence type="ECO:0000313" key="12">
    <source>
        <dbReference type="Proteomes" id="UP000294641"/>
    </source>
</evidence>
<dbReference type="Gene3D" id="3.40.190.10">
    <property type="entry name" value="Periplasmic binding protein-like II"/>
    <property type="match status" value="2"/>
</dbReference>
<evidence type="ECO:0000256" key="3">
    <source>
        <dbReference type="ARBA" id="ARBA00023136"/>
    </source>
</evidence>
<dbReference type="Proteomes" id="UP000294641">
    <property type="component" value="Unassembled WGS sequence"/>
</dbReference>
<organism evidence="9 11">
    <name type="scientific">Kurthia zopfii</name>
    <dbReference type="NCBI Taxonomy" id="1650"/>
    <lineage>
        <taxon>Bacteria</taxon>
        <taxon>Bacillati</taxon>
        <taxon>Bacillota</taxon>
        <taxon>Bacilli</taxon>
        <taxon>Bacillales</taxon>
        <taxon>Caryophanaceae</taxon>
        <taxon>Kurthia</taxon>
    </lineage>
</organism>
<keyword evidence="2 8" id="KW-0732">Signal</keyword>
<dbReference type="RefSeq" id="WP_115329339.1">
    <property type="nucleotide sequence ID" value="NZ_BJUE01000059.1"/>
</dbReference>
<protein>
    <recommendedName>
        <fullName evidence="6">Lipoprotein</fullName>
    </recommendedName>
</protein>
<evidence type="ECO:0000313" key="11">
    <source>
        <dbReference type="Proteomes" id="UP000254330"/>
    </source>
</evidence>
<dbReference type="PROSITE" id="PS51257">
    <property type="entry name" value="PROKAR_LIPOPROTEIN"/>
    <property type="match status" value="1"/>
</dbReference>
<evidence type="ECO:0000313" key="9">
    <source>
        <dbReference type="EMBL" id="STX08593.1"/>
    </source>
</evidence>
<dbReference type="SUPFAM" id="SSF53850">
    <property type="entry name" value="Periplasmic binding protein-like II"/>
    <property type="match status" value="1"/>
</dbReference>
<dbReference type="PANTHER" id="PTHR30429">
    <property type="entry name" value="D-METHIONINE-BINDING LIPOPROTEIN METQ"/>
    <property type="match status" value="1"/>
</dbReference>
<keyword evidence="4" id="KW-0564">Palmitate</keyword>
<dbReference type="PIRSF" id="PIRSF002854">
    <property type="entry name" value="MetQ"/>
    <property type="match status" value="1"/>
</dbReference>
<dbReference type="InterPro" id="IPR004872">
    <property type="entry name" value="Lipoprotein_NlpA"/>
</dbReference>
<evidence type="ECO:0000256" key="8">
    <source>
        <dbReference type="SAM" id="SignalP"/>
    </source>
</evidence>
<keyword evidence="5 6" id="KW-0449">Lipoprotein</keyword>
<comment type="similarity">
    <text evidence="6">Belongs to the nlpA lipoprotein family.</text>
</comment>
<reference evidence="9 11" key="1">
    <citation type="submission" date="2018-06" db="EMBL/GenBank/DDBJ databases">
        <authorList>
            <consortium name="Pathogen Informatics"/>
            <person name="Doyle S."/>
        </authorList>
    </citation>
    <scope>NUCLEOTIDE SEQUENCE [LARGE SCALE GENOMIC DNA]</scope>
    <source>
        <strain evidence="9 11">NCTC10597</strain>
    </source>
</reference>
<feature type="lipid moiety-binding region" description="S-diacylglycerol cysteine" evidence="7">
    <location>
        <position position="21"/>
    </location>
</feature>
<proteinExistence type="inferred from homology"/>